<keyword evidence="5" id="KW-1185">Reference proteome</keyword>
<dbReference type="Proteomes" id="UP000183658">
    <property type="component" value="Unassembled WGS sequence"/>
</dbReference>
<dbReference type="OrthoDB" id="9789181at2"/>
<dbReference type="GO" id="GO:0000155">
    <property type="term" value="F:phosphorelay sensor kinase activity"/>
    <property type="evidence" value="ECO:0007669"/>
    <property type="project" value="TreeGrafter"/>
</dbReference>
<dbReference type="InterPro" id="IPR011006">
    <property type="entry name" value="CheY-like_superfamily"/>
</dbReference>
<name>A0A1H9CCU0_FLAFI</name>
<protein>
    <submittedName>
        <fullName evidence="4">Response regulator receiver domain-containing protein</fullName>
    </submittedName>
</protein>
<dbReference type="RefSeq" id="WP_074720210.1">
    <property type="nucleotide sequence ID" value="NZ_CBCRVS010000003.1"/>
</dbReference>
<dbReference type="SMART" id="SM00448">
    <property type="entry name" value="REC"/>
    <property type="match status" value="1"/>
</dbReference>
<gene>
    <name evidence="4" type="ORF">SAMN05444355_101138</name>
</gene>
<evidence type="ECO:0000313" key="4">
    <source>
        <dbReference type="EMBL" id="SEP98964.1"/>
    </source>
</evidence>
<dbReference type="Pfam" id="PF00072">
    <property type="entry name" value="Response_reg"/>
    <property type="match status" value="1"/>
</dbReference>
<reference evidence="5" key="1">
    <citation type="submission" date="2016-10" db="EMBL/GenBank/DDBJ databases">
        <authorList>
            <person name="Varghese N."/>
            <person name="Submissions S."/>
        </authorList>
    </citation>
    <scope>NUCLEOTIDE SEQUENCE [LARGE SCALE GENOMIC DNA]</scope>
    <source>
        <strain evidence="5">DSM 15719</strain>
    </source>
</reference>
<feature type="domain" description="Response regulatory" evidence="3">
    <location>
        <begin position="4"/>
        <end position="119"/>
    </location>
</feature>
<evidence type="ECO:0000256" key="2">
    <source>
        <dbReference type="PROSITE-ProRule" id="PRU00169"/>
    </source>
</evidence>
<sequence length="128" mass="14928">MKKKILVLDDEVSICLLLENFLSKNYEVISLNNGLDALLWLDNNIPDLIISDIQMETMDGYEFLTNLRQRGFTKHTPCIMLSGKSESKERIKCYKLGAQDYLTKPFNPEELEELVKKNLFPIHYAIDW</sequence>
<organism evidence="4 5">
    <name type="scientific">Flavobacterium frigoris</name>
    <dbReference type="NCBI Taxonomy" id="229204"/>
    <lineage>
        <taxon>Bacteria</taxon>
        <taxon>Pseudomonadati</taxon>
        <taxon>Bacteroidota</taxon>
        <taxon>Flavobacteriia</taxon>
        <taxon>Flavobacteriales</taxon>
        <taxon>Flavobacteriaceae</taxon>
        <taxon>Flavobacterium</taxon>
    </lineage>
</organism>
<keyword evidence="1 2" id="KW-0597">Phosphoprotein</keyword>
<dbReference type="EMBL" id="FOFZ01000001">
    <property type="protein sequence ID" value="SEP98964.1"/>
    <property type="molecule type" value="Genomic_DNA"/>
</dbReference>
<proteinExistence type="predicted"/>
<feature type="modified residue" description="4-aspartylphosphate" evidence="2">
    <location>
        <position position="52"/>
    </location>
</feature>
<dbReference type="SUPFAM" id="SSF52172">
    <property type="entry name" value="CheY-like"/>
    <property type="match status" value="1"/>
</dbReference>
<evidence type="ECO:0000259" key="3">
    <source>
        <dbReference type="PROSITE" id="PS50110"/>
    </source>
</evidence>
<dbReference type="AlphaFoldDB" id="A0A1H9CCU0"/>
<dbReference type="PANTHER" id="PTHR43547">
    <property type="entry name" value="TWO-COMPONENT HISTIDINE KINASE"/>
    <property type="match status" value="1"/>
</dbReference>
<evidence type="ECO:0000256" key="1">
    <source>
        <dbReference type="ARBA" id="ARBA00022553"/>
    </source>
</evidence>
<dbReference type="PANTHER" id="PTHR43547:SF2">
    <property type="entry name" value="HYBRID SIGNAL TRANSDUCTION HISTIDINE KINASE C"/>
    <property type="match status" value="1"/>
</dbReference>
<dbReference type="Gene3D" id="3.40.50.2300">
    <property type="match status" value="1"/>
</dbReference>
<evidence type="ECO:0000313" key="5">
    <source>
        <dbReference type="Proteomes" id="UP000183658"/>
    </source>
</evidence>
<dbReference type="CDD" id="cd00156">
    <property type="entry name" value="REC"/>
    <property type="match status" value="1"/>
</dbReference>
<accession>A0A1H9CCU0</accession>
<dbReference type="InterPro" id="IPR001789">
    <property type="entry name" value="Sig_transdc_resp-reg_receiver"/>
</dbReference>
<dbReference type="PROSITE" id="PS50110">
    <property type="entry name" value="RESPONSE_REGULATORY"/>
    <property type="match status" value="1"/>
</dbReference>